<dbReference type="SUPFAM" id="SSF64182">
    <property type="entry name" value="DHH phosphoesterases"/>
    <property type="match status" value="1"/>
</dbReference>
<evidence type="ECO:0000259" key="8">
    <source>
        <dbReference type="Pfam" id="PF17768"/>
    </source>
</evidence>
<dbReference type="Proteomes" id="UP001589562">
    <property type="component" value="Unassembled WGS sequence"/>
</dbReference>
<dbReference type="PANTHER" id="PTHR30255:SF2">
    <property type="entry name" value="SINGLE-STRANDED-DNA-SPECIFIC EXONUCLEASE RECJ"/>
    <property type="match status" value="1"/>
</dbReference>
<dbReference type="PANTHER" id="PTHR30255">
    <property type="entry name" value="SINGLE-STRANDED-DNA-SPECIFIC EXONUCLEASE RECJ"/>
    <property type="match status" value="1"/>
</dbReference>
<comment type="similarity">
    <text evidence="1">Belongs to the RecJ family.</text>
</comment>
<keyword evidence="5 9" id="KW-0269">Exonuclease</keyword>
<evidence type="ECO:0000256" key="1">
    <source>
        <dbReference type="ARBA" id="ARBA00005915"/>
    </source>
</evidence>
<evidence type="ECO:0000256" key="4">
    <source>
        <dbReference type="ARBA" id="ARBA00022801"/>
    </source>
</evidence>
<evidence type="ECO:0000259" key="6">
    <source>
        <dbReference type="Pfam" id="PF01368"/>
    </source>
</evidence>
<dbReference type="EMBL" id="JBHMFE010000007">
    <property type="protein sequence ID" value="MFB9107160.1"/>
    <property type="molecule type" value="Genomic_DNA"/>
</dbReference>
<evidence type="ECO:0000313" key="10">
    <source>
        <dbReference type="Proteomes" id="UP001589562"/>
    </source>
</evidence>
<evidence type="ECO:0000259" key="7">
    <source>
        <dbReference type="Pfam" id="PF02272"/>
    </source>
</evidence>
<dbReference type="InterPro" id="IPR001667">
    <property type="entry name" value="DDH_dom"/>
</dbReference>
<proteinExistence type="inferred from homology"/>
<dbReference type="InterPro" id="IPR038763">
    <property type="entry name" value="DHH_sf"/>
</dbReference>
<reference evidence="9 10" key="1">
    <citation type="submission" date="2024-09" db="EMBL/GenBank/DDBJ databases">
        <authorList>
            <person name="Sun Q."/>
            <person name="Mori K."/>
        </authorList>
    </citation>
    <scope>NUCLEOTIDE SEQUENCE [LARGE SCALE GENOMIC DNA]</scope>
    <source>
        <strain evidence="9 10">CECT 8365</strain>
    </source>
</reference>
<evidence type="ECO:0000256" key="5">
    <source>
        <dbReference type="ARBA" id="ARBA00022839"/>
    </source>
</evidence>
<dbReference type="InterPro" id="IPR003156">
    <property type="entry name" value="DHHA1_dom"/>
</dbReference>
<evidence type="ECO:0000256" key="3">
    <source>
        <dbReference type="ARBA" id="ARBA00022722"/>
    </source>
</evidence>
<dbReference type="NCBIfam" id="TIGR00644">
    <property type="entry name" value="recJ"/>
    <property type="match status" value="1"/>
</dbReference>
<dbReference type="InterPro" id="IPR041122">
    <property type="entry name" value="RecJ_OB"/>
</dbReference>
<dbReference type="Gene3D" id="3.10.310.30">
    <property type="match status" value="1"/>
</dbReference>
<dbReference type="Pfam" id="PF02272">
    <property type="entry name" value="DHHA1"/>
    <property type="match status" value="1"/>
</dbReference>
<comment type="caution">
    <text evidence="9">The sequence shown here is derived from an EMBL/GenBank/DDBJ whole genome shotgun (WGS) entry which is preliminary data.</text>
</comment>
<evidence type="ECO:0000256" key="2">
    <source>
        <dbReference type="ARBA" id="ARBA00019841"/>
    </source>
</evidence>
<dbReference type="GO" id="GO:0004527">
    <property type="term" value="F:exonuclease activity"/>
    <property type="evidence" value="ECO:0007669"/>
    <property type="project" value="UniProtKB-KW"/>
</dbReference>
<feature type="domain" description="RecJ OB" evidence="8">
    <location>
        <begin position="452"/>
        <end position="560"/>
    </location>
</feature>
<dbReference type="InterPro" id="IPR051673">
    <property type="entry name" value="SSDNA_exonuclease_RecJ"/>
</dbReference>
<dbReference type="Pfam" id="PF17768">
    <property type="entry name" value="RecJ_OB"/>
    <property type="match status" value="1"/>
</dbReference>
<feature type="domain" description="DDH" evidence="6">
    <location>
        <begin position="78"/>
        <end position="228"/>
    </location>
</feature>
<organism evidence="9 10">
    <name type="scientific">Flavobacterium gyeonganense</name>
    <dbReference type="NCBI Taxonomy" id="1310418"/>
    <lineage>
        <taxon>Bacteria</taxon>
        <taxon>Pseudomonadati</taxon>
        <taxon>Bacteroidota</taxon>
        <taxon>Flavobacteriia</taxon>
        <taxon>Flavobacteriales</taxon>
        <taxon>Flavobacteriaceae</taxon>
        <taxon>Flavobacterium</taxon>
    </lineage>
</organism>
<gene>
    <name evidence="9" type="primary">recJ</name>
    <name evidence="9" type="ORF">ACFFVK_01105</name>
</gene>
<protein>
    <recommendedName>
        <fullName evidence="2">Single-stranded-DNA-specific exonuclease RecJ</fullName>
    </recommendedName>
</protein>
<keyword evidence="10" id="KW-1185">Reference proteome</keyword>
<dbReference type="InterPro" id="IPR004610">
    <property type="entry name" value="RecJ"/>
</dbReference>
<accession>A0ABV5H5I0</accession>
<feature type="domain" description="DHHA1" evidence="7">
    <location>
        <begin position="349"/>
        <end position="439"/>
    </location>
</feature>
<keyword evidence="4" id="KW-0378">Hydrolase</keyword>
<name>A0ABV5H5I0_9FLAO</name>
<dbReference type="RefSeq" id="WP_379679397.1">
    <property type="nucleotide sequence ID" value="NZ_JBHMFE010000007.1"/>
</dbReference>
<dbReference type="Gene3D" id="3.90.1640.30">
    <property type="match status" value="1"/>
</dbReference>
<evidence type="ECO:0000313" key="9">
    <source>
        <dbReference type="EMBL" id="MFB9107160.1"/>
    </source>
</evidence>
<dbReference type="Pfam" id="PF01368">
    <property type="entry name" value="DHH"/>
    <property type="match status" value="1"/>
</dbReference>
<sequence length="566" mass="63975">MRWTIKPKPSEDKIKHLAQALNVEDFVATLLIQRGIETFEEAKNFFRPSLEHLHDPYLMKDMDKAVARIEQAIENQENILVFGDYDVDGTTAVSLVSSYLKSHYPNIATYIPDRYDEGYGISYKGIDFADDNGFSLIIALDCGIKSIDHIAYAKAKNIDFIVCDHHRPGEILPDAVAVLDPKREDCSYPYDELCGCGVGFKLIQALGKNRNETIEDLVPYLDLVATAIAADIVPITGENRVLAYYGLKVINSEPRPGIKALVHQVKKKTLDITDVVFIISPRINAAGRIKHGNHAVELLTEFDFEQAQQFASEIEQYNADRKDLDKKITKEAFQQIIENNEEERFSTVVFQEDWHKGVIGIVASRLIETYYRPTLVFTKSGDKYAASARSVKGFDVYNALDNCSEHLEQFGGHMYAAGMTLKAENYMAFKAAFEKCVEETIHPDMRTPEIEIDAEIDFPDITPKLIRILKQFEPFGPQNMTPVFMTRNTKDTGYAKNLGSEEEHLRLFVKQNNSDGIAAIGFGLGKKINIVQNQNPFQLAYCIAENEWNGNISTQLMLKDIRSNEK</sequence>
<keyword evidence="3" id="KW-0540">Nuclease</keyword>